<gene>
    <name evidence="1" type="ORF">EUZ87_17365</name>
</gene>
<accession>A0A4Q9XXD1</accession>
<protein>
    <submittedName>
        <fullName evidence="1">DUF4828 domain-containing protein</fullName>
    </submittedName>
</protein>
<proteinExistence type="predicted"/>
<reference evidence="1 2" key="1">
    <citation type="submission" date="2019-01" db="EMBL/GenBank/DDBJ databases">
        <title>Draft genome sequence of Lactobacillus paraplantarum OSY-TC318, a Producer of the novel lantibiotic Paraplantaracin TC318.</title>
        <authorList>
            <person name="Hussein W.E."/>
            <person name="Huang E."/>
            <person name="Yousef A.E."/>
        </authorList>
    </citation>
    <scope>NUCLEOTIDE SEQUENCE [LARGE SCALE GENOMIC DNA]</scope>
    <source>
        <strain evidence="1 2">OSY-TC318</strain>
    </source>
</reference>
<dbReference type="Pfam" id="PF16110">
    <property type="entry name" value="DUF4828"/>
    <property type="match status" value="1"/>
</dbReference>
<dbReference type="EMBL" id="SEHH01000281">
    <property type="protein sequence ID" value="TBX30734.1"/>
    <property type="molecule type" value="Genomic_DNA"/>
</dbReference>
<name>A0A4Q9XXD1_9LACO</name>
<dbReference type="InterPro" id="IPR032254">
    <property type="entry name" value="DUF4828"/>
</dbReference>
<dbReference type="Proteomes" id="UP000292648">
    <property type="component" value="Unassembled WGS sequence"/>
</dbReference>
<evidence type="ECO:0000313" key="1">
    <source>
        <dbReference type="EMBL" id="TBX30734.1"/>
    </source>
</evidence>
<organism evidence="1 2">
    <name type="scientific">Lactiplantibacillus paraplantarum</name>
    <dbReference type="NCBI Taxonomy" id="60520"/>
    <lineage>
        <taxon>Bacteria</taxon>
        <taxon>Bacillati</taxon>
        <taxon>Bacillota</taxon>
        <taxon>Bacilli</taxon>
        <taxon>Lactobacillales</taxon>
        <taxon>Lactobacillaceae</taxon>
        <taxon>Lactiplantibacillus</taxon>
    </lineage>
</organism>
<dbReference type="AlphaFoldDB" id="A0A4Q9XXD1"/>
<comment type="caution">
    <text evidence="1">The sequence shown here is derived from an EMBL/GenBank/DDBJ whole genome shotgun (WGS) entry which is preliminary data.</text>
</comment>
<evidence type="ECO:0000313" key="2">
    <source>
        <dbReference type="Proteomes" id="UP000292648"/>
    </source>
</evidence>
<sequence length="108" mass="12717">MIKFISWIRNIIFKLTSSKQNNPISTIFIGNWRYLGKNNKEHKVTITDNLELIIDSHSISKNIILTESNRLVFLDAFGFEITFFTNRSSYLFLIDEADDEQYLLTKLH</sequence>